<keyword evidence="4" id="KW-1185">Reference proteome</keyword>
<dbReference type="STRING" id="1515439.SAMN06265784_101572"/>
<dbReference type="PANTHER" id="PTHR46558">
    <property type="entry name" value="TRACRIPTIONAL REGULATORY PROTEIN-RELATED-RELATED"/>
    <property type="match status" value="1"/>
</dbReference>
<sequence>MDREQEQALAEAVGRAIARKRVEAGLTQEQVAEQLALGREAVARVERGTAIPTIVRLVELAELFGCRTEEFLSGASTREDDQAVAIAGALRGVSLKDRQMLMEWLTTLAQRLRKGA</sequence>
<dbReference type="AlphaFoldDB" id="A0A1X7ICY8"/>
<dbReference type="PROSITE" id="PS50943">
    <property type="entry name" value="HTH_CROC1"/>
    <property type="match status" value="1"/>
</dbReference>
<dbReference type="Gene3D" id="1.10.260.40">
    <property type="entry name" value="lambda repressor-like DNA-binding domains"/>
    <property type="match status" value="1"/>
</dbReference>
<dbReference type="RefSeq" id="WP_085480729.1">
    <property type="nucleotide sequence ID" value="NZ_FXAT01000001.1"/>
</dbReference>
<reference evidence="4" key="1">
    <citation type="submission" date="2017-04" db="EMBL/GenBank/DDBJ databases">
        <authorList>
            <person name="Varghese N."/>
            <person name="Submissions S."/>
        </authorList>
    </citation>
    <scope>NUCLEOTIDE SEQUENCE [LARGE SCALE GENOMIC DNA]</scope>
    <source>
        <strain evidence="4">LMG 29540</strain>
    </source>
</reference>
<proteinExistence type="predicted"/>
<dbReference type="GO" id="GO:0003677">
    <property type="term" value="F:DNA binding"/>
    <property type="evidence" value="ECO:0007669"/>
    <property type="project" value="UniProtKB-KW"/>
</dbReference>
<organism evidence="3 4">
    <name type="scientific">Paraburkholderia susongensis</name>
    <dbReference type="NCBI Taxonomy" id="1515439"/>
    <lineage>
        <taxon>Bacteria</taxon>
        <taxon>Pseudomonadati</taxon>
        <taxon>Pseudomonadota</taxon>
        <taxon>Betaproteobacteria</taxon>
        <taxon>Burkholderiales</taxon>
        <taxon>Burkholderiaceae</taxon>
        <taxon>Paraburkholderia</taxon>
    </lineage>
</organism>
<gene>
    <name evidence="3" type="ORF">SAMN06265784_101572</name>
</gene>
<protein>
    <submittedName>
        <fullName evidence="3">Helix-turn-helix</fullName>
    </submittedName>
</protein>
<dbReference type="EMBL" id="FXAT01000001">
    <property type="protein sequence ID" value="SMG12518.1"/>
    <property type="molecule type" value="Genomic_DNA"/>
</dbReference>
<accession>A0A1X7ICY8</accession>
<dbReference type="Proteomes" id="UP000193228">
    <property type="component" value="Unassembled WGS sequence"/>
</dbReference>
<dbReference type="PANTHER" id="PTHR46558:SF11">
    <property type="entry name" value="HTH-TYPE TRANSCRIPTIONAL REGULATOR XRE"/>
    <property type="match status" value="1"/>
</dbReference>
<dbReference type="SMART" id="SM00530">
    <property type="entry name" value="HTH_XRE"/>
    <property type="match status" value="1"/>
</dbReference>
<keyword evidence="1" id="KW-0238">DNA-binding</keyword>
<feature type="domain" description="HTH cro/C1-type" evidence="2">
    <location>
        <begin position="17"/>
        <end position="71"/>
    </location>
</feature>
<dbReference type="InterPro" id="IPR001387">
    <property type="entry name" value="Cro/C1-type_HTH"/>
</dbReference>
<dbReference type="SUPFAM" id="SSF47413">
    <property type="entry name" value="lambda repressor-like DNA-binding domains"/>
    <property type="match status" value="1"/>
</dbReference>
<dbReference type="CDD" id="cd00093">
    <property type="entry name" value="HTH_XRE"/>
    <property type="match status" value="1"/>
</dbReference>
<evidence type="ECO:0000256" key="1">
    <source>
        <dbReference type="ARBA" id="ARBA00023125"/>
    </source>
</evidence>
<name>A0A1X7ICY8_9BURK</name>
<evidence type="ECO:0000259" key="2">
    <source>
        <dbReference type="PROSITE" id="PS50943"/>
    </source>
</evidence>
<dbReference type="InterPro" id="IPR010982">
    <property type="entry name" value="Lambda_DNA-bd_dom_sf"/>
</dbReference>
<dbReference type="Pfam" id="PF01381">
    <property type="entry name" value="HTH_3"/>
    <property type="match status" value="1"/>
</dbReference>
<evidence type="ECO:0000313" key="3">
    <source>
        <dbReference type="EMBL" id="SMG12518.1"/>
    </source>
</evidence>
<dbReference type="OrthoDB" id="5524454at2"/>
<evidence type="ECO:0000313" key="4">
    <source>
        <dbReference type="Proteomes" id="UP000193228"/>
    </source>
</evidence>